<name>A0A5C8PPJ5_9HYPH</name>
<evidence type="ECO:0000259" key="1">
    <source>
        <dbReference type="Pfam" id="PF00561"/>
    </source>
</evidence>
<evidence type="ECO:0000313" key="2">
    <source>
        <dbReference type="EMBL" id="TXL76455.1"/>
    </source>
</evidence>
<dbReference type="Pfam" id="PF00561">
    <property type="entry name" value="Abhydrolase_1"/>
    <property type="match status" value="1"/>
</dbReference>
<organism evidence="2 3">
    <name type="scientific">Vineibacter terrae</name>
    <dbReference type="NCBI Taxonomy" id="2586908"/>
    <lineage>
        <taxon>Bacteria</taxon>
        <taxon>Pseudomonadati</taxon>
        <taxon>Pseudomonadota</taxon>
        <taxon>Alphaproteobacteria</taxon>
        <taxon>Hyphomicrobiales</taxon>
        <taxon>Vineibacter</taxon>
    </lineage>
</organism>
<dbReference type="SUPFAM" id="SSF53474">
    <property type="entry name" value="alpha/beta-Hydrolases"/>
    <property type="match status" value="1"/>
</dbReference>
<feature type="domain" description="AB hydrolase-1" evidence="1">
    <location>
        <begin position="25"/>
        <end position="243"/>
    </location>
</feature>
<dbReference type="AlphaFoldDB" id="A0A5C8PPJ5"/>
<proteinExistence type="predicted"/>
<dbReference type="InterPro" id="IPR050266">
    <property type="entry name" value="AB_hydrolase_sf"/>
</dbReference>
<protein>
    <submittedName>
        <fullName evidence="2">Alpha/beta fold hydrolase</fullName>
    </submittedName>
</protein>
<dbReference type="PRINTS" id="PR00111">
    <property type="entry name" value="ABHYDROLASE"/>
</dbReference>
<keyword evidence="3" id="KW-1185">Reference proteome</keyword>
<gene>
    <name evidence="2" type="ORF">FHP25_12045</name>
</gene>
<evidence type="ECO:0000313" key="3">
    <source>
        <dbReference type="Proteomes" id="UP000321638"/>
    </source>
</evidence>
<dbReference type="PANTHER" id="PTHR43798">
    <property type="entry name" value="MONOACYLGLYCEROL LIPASE"/>
    <property type="match status" value="1"/>
</dbReference>
<dbReference type="GO" id="GO:0016787">
    <property type="term" value="F:hydrolase activity"/>
    <property type="evidence" value="ECO:0007669"/>
    <property type="project" value="UniProtKB-KW"/>
</dbReference>
<keyword evidence="2" id="KW-0378">Hydrolase</keyword>
<accession>A0A5C8PPJ5</accession>
<sequence length="259" mass="28630">MGPREDYITVAGCRTYVQRAGKGTPVLYLHGANGGGRWLPFMERLAADHEVIAPEHPGFGRSDTPDWFDNIHDVAYFYLDLIDALGLKGVHLVGSSLGGWVACEMAVRSTARLASLALIGSAGLHLKGVARPDTFMWTPEEAARGLFHDQALAEKMLAAAPSDDELERQMKNRFATARLAWAPRFYDPHLHKWLHRIDVPTVVFWGAQDQLVPAVYAERFGELIPKATVHYFDACGHLPQVEQPAAFAEALATFVRRAA</sequence>
<dbReference type="PANTHER" id="PTHR43798:SF33">
    <property type="entry name" value="HYDROLASE, PUTATIVE (AFU_ORTHOLOGUE AFUA_2G14860)-RELATED"/>
    <property type="match status" value="1"/>
</dbReference>
<reference evidence="2 3" key="1">
    <citation type="submission" date="2019-06" db="EMBL/GenBank/DDBJ databases">
        <title>New taxonomy in bacterial strain CC-CFT640, isolated from vineyard.</title>
        <authorList>
            <person name="Lin S.-Y."/>
            <person name="Tsai C.-F."/>
            <person name="Young C.-C."/>
        </authorList>
    </citation>
    <scope>NUCLEOTIDE SEQUENCE [LARGE SCALE GENOMIC DNA]</scope>
    <source>
        <strain evidence="2 3">CC-CFT640</strain>
    </source>
</reference>
<dbReference type="OrthoDB" id="9808398at2"/>
<dbReference type="GO" id="GO:0016020">
    <property type="term" value="C:membrane"/>
    <property type="evidence" value="ECO:0007669"/>
    <property type="project" value="TreeGrafter"/>
</dbReference>
<dbReference type="EMBL" id="VDUZ01000011">
    <property type="protein sequence ID" value="TXL76455.1"/>
    <property type="molecule type" value="Genomic_DNA"/>
</dbReference>
<dbReference type="InterPro" id="IPR000073">
    <property type="entry name" value="AB_hydrolase_1"/>
</dbReference>
<dbReference type="InterPro" id="IPR029058">
    <property type="entry name" value="AB_hydrolase_fold"/>
</dbReference>
<comment type="caution">
    <text evidence="2">The sequence shown here is derived from an EMBL/GenBank/DDBJ whole genome shotgun (WGS) entry which is preliminary data.</text>
</comment>
<dbReference type="Proteomes" id="UP000321638">
    <property type="component" value="Unassembled WGS sequence"/>
</dbReference>
<dbReference type="Gene3D" id="3.40.50.1820">
    <property type="entry name" value="alpha/beta hydrolase"/>
    <property type="match status" value="1"/>
</dbReference>